<organism evidence="4 5">
    <name type="scientific">Breznakia pachnodae</name>
    <dbReference type="NCBI Taxonomy" id="265178"/>
    <lineage>
        <taxon>Bacteria</taxon>
        <taxon>Bacillati</taxon>
        <taxon>Bacillota</taxon>
        <taxon>Erysipelotrichia</taxon>
        <taxon>Erysipelotrichales</taxon>
        <taxon>Erysipelotrichaceae</taxon>
        <taxon>Breznakia</taxon>
    </lineage>
</organism>
<dbReference type="Pfam" id="PF00232">
    <property type="entry name" value="Glyco_hydro_1"/>
    <property type="match status" value="1"/>
</dbReference>
<dbReference type="PROSITE" id="PS50887">
    <property type="entry name" value="GGDEF"/>
    <property type="match status" value="1"/>
</dbReference>
<evidence type="ECO:0000256" key="2">
    <source>
        <dbReference type="RuleBase" id="RU003690"/>
    </source>
</evidence>
<dbReference type="Proteomes" id="UP001230220">
    <property type="component" value="Unassembled WGS sequence"/>
</dbReference>
<name>A0ABU0E7Z0_9FIRM</name>
<evidence type="ECO:0000313" key="5">
    <source>
        <dbReference type="Proteomes" id="UP001230220"/>
    </source>
</evidence>
<gene>
    <name evidence="4" type="ORF">J2S15_003778</name>
</gene>
<dbReference type="PRINTS" id="PR00131">
    <property type="entry name" value="GLHYDRLASE1"/>
</dbReference>
<dbReference type="Gene3D" id="3.20.20.80">
    <property type="entry name" value="Glycosidases"/>
    <property type="match status" value="1"/>
</dbReference>
<reference evidence="4 5" key="1">
    <citation type="submission" date="2023-07" db="EMBL/GenBank/DDBJ databases">
        <title>Genomic Encyclopedia of Type Strains, Phase IV (KMG-IV): sequencing the most valuable type-strain genomes for metagenomic binning, comparative biology and taxonomic classification.</title>
        <authorList>
            <person name="Goeker M."/>
        </authorList>
    </citation>
    <scope>NUCLEOTIDE SEQUENCE [LARGE SCALE GENOMIC DNA]</scope>
    <source>
        <strain evidence="4 5">DSM 16784</strain>
    </source>
</reference>
<keyword evidence="5" id="KW-1185">Reference proteome</keyword>
<dbReference type="InterPro" id="IPR001360">
    <property type="entry name" value="Glyco_hydro_1"/>
</dbReference>
<keyword evidence="1 4" id="KW-0326">Glycosidase</keyword>
<dbReference type="GO" id="GO:0008706">
    <property type="term" value="F:6-phospho-beta-glucosidase activity"/>
    <property type="evidence" value="ECO:0007669"/>
    <property type="project" value="UniProtKB-EC"/>
</dbReference>
<accession>A0ABU0E7Z0</accession>
<evidence type="ECO:0000256" key="1">
    <source>
        <dbReference type="ARBA" id="ARBA00023295"/>
    </source>
</evidence>
<dbReference type="InterPro" id="IPR033132">
    <property type="entry name" value="GH_1_N_CS"/>
</dbReference>
<dbReference type="InterPro" id="IPR017853">
    <property type="entry name" value="GH"/>
</dbReference>
<feature type="domain" description="GGDEF" evidence="3">
    <location>
        <begin position="435"/>
        <end position="475"/>
    </location>
</feature>
<protein>
    <submittedName>
        <fullName evidence="4">6-phospho-beta-glucosidase</fullName>
        <ecNumber evidence="4">3.2.1.86</ecNumber>
    </submittedName>
</protein>
<dbReference type="SUPFAM" id="SSF51445">
    <property type="entry name" value="(Trans)glycosidases"/>
    <property type="match status" value="1"/>
</dbReference>
<evidence type="ECO:0000313" key="4">
    <source>
        <dbReference type="EMBL" id="MDQ0363017.1"/>
    </source>
</evidence>
<dbReference type="PANTHER" id="PTHR10353">
    <property type="entry name" value="GLYCOSYL HYDROLASE"/>
    <property type="match status" value="1"/>
</dbReference>
<dbReference type="PROSITE" id="PS00653">
    <property type="entry name" value="GLYCOSYL_HYDROL_F1_2"/>
    <property type="match status" value="1"/>
</dbReference>
<keyword evidence="4" id="KW-0378">Hydrolase</keyword>
<evidence type="ECO:0000259" key="3">
    <source>
        <dbReference type="PROSITE" id="PS50887"/>
    </source>
</evidence>
<comment type="caution">
    <text evidence="4">The sequence shown here is derived from an EMBL/GenBank/DDBJ whole genome shotgun (WGS) entry which is preliminary data.</text>
</comment>
<comment type="similarity">
    <text evidence="2">Belongs to the glycosyl hydrolase 1 family.</text>
</comment>
<dbReference type="EC" id="3.2.1.86" evidence="4"/>
<proteinExistence type="inferred from homology"/>
<dbReference type="InterPro" id="IPR000160">
    <property type="entry name" value="GGDEF_dom"/>
</dbReference>
<sequence>MSDSYKFPKDFLWGGAIAANQAEGAYLEDGKSVNVSDLNMYTDKVALHKKSNKGMTTDQIKYALEDKENYYPKRYGIDFYHTYKEDLRLLKEMGMNAFRTSISWSRVFPNGDDKEPNEKALIFYDNLIDEIISCGMEPLITLSHYEMPVLYTLEKHGWLNYDTIDAFVRFSLLVMERYKDKVKYWIPVNQINLIKKETYAHLGYPSDVVDNADNAKWQAMHHELVACAIIYEKAKVINPDFQIGVMNYHDYTYPATTEPETVLRSYQYNQHELVFSDILARGNYPGYILRYFNEHDIKVEMKQEDLDVLKRNTVDFVSFSYYYTSVIDKDSEKEYPNEYLSKNPWGWASDPVGLRLSLNMYYDRYQLPIIIAENGSGSIDELTADHKVHDDYRIDYFKDHLKQIEEAIKDGVEMIGYFPWGPIDIVSCSSSEMSKRYGFIYVDLDNLGQGSGNRYLKDSYYWYKEQIEKWKNQNS</sequence>
<dbReference type="RefSeq" id="WP_307411452.1">
    <property type="nucleotide sequence ID" value="NZ_JAUSUR010000009.1"/>
</dbReference>
<dbReference type="EMBL" id="JAUSUR010000009">
    <property type="protein sequence ID" value="MDQ0363017.1"/>
    <property type="molecule type" value="Genomic_DNA"/>
</dbReference>
<dbReference type="PANTHER" id="PTHR10353:SF122">
    <property type="entry name" value="6-PHOSPHO-BETA-GLUCOSIDASE ASCB-RELATED"/>
    <property type="match status" value="1"/>
</dbReference>